<keyword evidence="1" id="KW-0472">Membrane</keyword>
<accession>A0A383BDZ4</accession>
<dbReference type="EMBL" id="UINC01199565">
    <property type="protein sequence ID" value="SVE18061.1"/>
    <property type="molecule type" value="Genomic_DNA"/>
</dbReference>
<reference evidence="2" key="1">
    <citation type="submission" date="2018-05" db="EMBL/GenBank/DDBJ databases">
        <authorList>
            <person name="Lanie J.A."/>
            <person name="Ng W.-L."/>
            <person name="Kazmierczak K.M."/>
            <person name="Andrzejewski T.M."/>
            <person name="Davidsen T.M."/>
            <person name="Wayne K.J."/>
            <person name="Tettelin H."/>
            <person name="Glass J.I."/>
            <person name="Rusch D."/>
            <person name="Podicherti R."/>
            <person name="Tsui H.-C.T."/>
            <person name="Winkler M.E."/>
        </authorList>
    </citation>
    <scope>NUCLEOTIDE SEQUENCE</scope>
</reference>
<gene>
    <name evidence="2" type="ORF">METZ01_LOCUS470915</name>
</gene>
<sequence length="103" mass="11324">ISLCTGLMEGVVEDEGLRQTYSKGERNKHVMDIIAVLSFKILNTLISPLKDYSPITSLSEGRSITWGELGKAYLMVWGLGGGIFMAFGMGVFSRRELALHGKE</sequence>
<keyword evidence="1" id="KW-1133">Transmembrane helix</keyword>
<evidence type="ECO:0000313" key="2">
    <source>
        <dbReference type="EMBL" id="SVE18061.1"/>
    </source>
</evidence>
<organism evidence="2">
    <name type="scientific">marine metagenome</name>
    <dbReference type="NCBI Taxonomy" id="408172"/>
    <lineage>
        <taxon>unclassified sequences</taxon>
        <taxon>metagenomes</taxon>
        <taxon>ecological metagenomes</taxon>
    </lineage>
</organism>
<keyword evidence="1" id="KW-0812">Transmembrane</keyword>
<evidence type="ECO:0000256" key="1">
    <source>
        <dbReference type="SAM" id="Phobius"/>
    </source>
</evidence>
<dbReference type="AlphaFoldDB" id="A0A383BDZ4"/>
<protein>
    <submittedName>
        <fullName evidence="2">Uncharacterized protein</fullName>
    </submittedName>
</protein>
<proteinExistence type="predicted"/>
<name>A0A383BDZ4_9ZZZZ</name>
<feature type="non-terminal residue" evidence="2">
    <location>
        <position position="1"/>
    </location>
</feature>
<feature type="transmembrane region" description="Helical" evidence="1">
    <location>
        <begin position="72"/>
        <end position="92"/>
    </location>
</feature>